<dbReference type="EMBL" id="AWSO01000340">
    <property type="protein sequence ID" value="ESK91525.1"/>
    <property type="molecule type" value="Genomic_DNA"/>
</dbReference>
<dbReference type="KEGG" id="mrr:Moror_2601"/>
<comment type="caution">
    <text evidence="1">The sequence shown here is derived from an EMBL/GenBank/DDBJ whole genome shotgun (WGS) entry which is preliminary data.</text>
</comment>
<name>V2XG87_MONRO</name>
<accession>V2XG87</accession>
<reference evidence="1 2" key="1">
    <citation type="journal article" date="2014" name="BMC Genomics">
        <title>Genome and secretome analysis of the hemibiotrophic fungal pathogen, Moniliophthora roreri, which causes frosty pod rot disease of cacao: mechanisms of the biotrophic and necrotrophic phases.</title>
        <authorList>
            <person name="Meinhardt L.W."/>
            <person name="Costa G.G.L."/>
            <person name="Thomazella D.P.T."/>
            <person name="Teixeira P.J.P.L."/>
            <person name="Carazzolle M.F."/>
            <person name="Schuster S.C."/>
            <person name="Carlson J.E."/>
            <person name="Guiltinan M.J."/>
            <person name="Mieczkowski P."/>
            <person name="Farmer A."/>
            <person name="Ramaraj T."/>
            <person name="Crozier J."/>
            <person name="Davis R.E."/>
            <person name="Shao J."/>
            <person name="Melnick R.L."/>
            <person name="Pereira G.A.G."/>
            <person name="Bailey B.A."/>
        </authorList>
    </citation>
    <scope>NUCLEOTIDE SEQUENCE [LARGE SCALE GENOMIC DNA]</scope>
    <source>
        <strain evidence="1 2">MCA 2997</strain>
    </source>
</reference>
<dbReference type="AlphaFoldDB" id="V2XG87"/>
<evidence type="ECO:0000313" key="1">
    <source>
        <dbReference type="EMBL" id="ESK91525.1"/>
    </source>
</evidence>
<proteinExistence type="predicted"/>
<gene>
    <name evidence="1" type="ORF">Moror_2601</name>
</gene>
<dbReference type="HOGENOM" id="CLU_2210669_0_0_1"/>
<sequence length="107" mass="11673">MSSANAQNTPAPTAFNLHSRPLSLRPVSSCTSSPVHSKNVYYTGPFSPSPFELLYLVNTSEHNEALQRGTVASPILRITIDGSIPDDIRNADPNSPEFWMAHATYAE</sequence>
<protein>
    <submittedName>
        <fullName evidence="1">Uncharacterized protein</fullName>
    </submittedName>
</protein>
<keyword evidence="2" id="KW-1185">Reference proteome</keyword>
<dbReference type="Proteomes" id="UP000017559">
    <property type="component" value="Unassembled WGS sequence"/>
</dbReference>
<organism evidence="1 2">
    <name type="scientific">Moniliophthora roreri (strain MCA 2997)</name>
    <name type="common">Cocoa frosty pod rot fungus</name>
    <name type="synonym">Crinipellis roreri</name>
    <dbReference type="NCBI Taxonomy" id="1381753"/>
    <lineage>
        <taxon>Eukaryota</taxon>
        <taxon>Fungi</taxon>
        <taxon>Dikarya</taxon>
        <taxon>Basidiomycota</taxon>
        <taxon>Agaricomycotina</taxon>
        <taxon>Agaricomycetes</taxon>
        <taxon>Agaricomycetidae</taxon>
        <taxon>Agaricales</taxon>
        <taxon>Marasmiineae</taxon>
        <taxon>Marasmiaceae</taxon>
        <taxon>Moniliophthora</taxon>
    </lineage>
</organism>
<evidence type="ECO:0000313" key="2">
    <source>
        <dbReference type="Proteomes" id="UP000017559"/>
    </source>
</evidence>